<protein>
    <submittedName>
        <fullName evidence="5">SAM domain and HD domain 1</fullName>
    </submittedName>
</protein>
<name>A0A8C5ENA5_GOUWI</name>
<evidence type="ECO:0000256" key="3">
    <source>
        <dbReference type="SAM" id="Phobius"/>
    </source>
</evidence>
<dbReference type="GO" id="GO:0045088">
    <property type="term" value="P:regulation of innate immune response"/>
    <property type="evidence" value="ECO:0007669"/>
    <property type="project" value="TreeGrafter"/>
</dbReference>
<evidence type="ECO:0000256" key="2">
    <source>
        <dbReference type="SAM" id="MobiDB-lite"/>
    </source>
</evidence>
<feature type="domain" description="HD/PDEase" evidence="4">
    <location>
        <begin position="70"/>
        <end position="262"/>
    </location>
</feature>
<sequence>VSGTSSTVRYPHEERLNFKQKKMLSKIFNDPIHGTMELHPLLVKIIDTQQFQRLRFIKQLGGVYYVYPGASHNRFEHSISVCYLAGQLVKALKERQPELNISDRDVLCVQIAGLCHDLGHGPFSHVFDSLFIPRALPDITWKHISWSHAMKYVRCKLLCLNLHVLLHLFTTVVVNLLLLLQWYCLLDCYHLGIQNNFDYHRFIKFARVCEVDGKKIICTRDKEASNLYNMFYTRTYLHQRACQHRVSDIIQNMIAEAFVKADEHIRIEGSGGKMFTLSTAIDDPEAYTKLTDQVFEQILNSTDPKLEEARKILRNIIERQLYKCLGQIQTGERTNLTQVCVCVCSVNIDYRIKDVHFYRKTDINKAIKLSKEEVSKLLPQQFEEQLFRVYCKKTDQETLEAAKKHFDRWCIDKKPQVLSLHTLVVWGEEGGGRRKKEKSRGGRKSETPRRVTSRVSSPFLLFSALLQPSISLFLRVIKPGSPG</sequence>
<dbReference type="InterPro" id="IPR050135">
    <property type="entry name" value="dGTPase-like"/>
</dbReference>
<dbReference type="SUPFAM" id="SSF109604">
    <property type="entry name" value="HD-domain/PDEase-like"/>
    <property type="match status" value="1"/>
</dbReference>
<dbReference type="CDD" id="cd00077">
    <property type="entry name" value="HDc"/>
    <property type="match status" value="1"/>
</dbReference>
<evidence type="ECO:0000259" key="4">
    <source>
        <dbReference type="SMART" id="SM00471"/>
    </source>
</evidence>
<accession>A0A8C5ENA5</accession>
<dbReference type="Gene3D" id="1.10.3210.10">
    <property type="entry name" value="Hypothetical protein af1432"/>
    <property type="match status" value="2"/>
</dbReference>
<evidence type="ECO:0000313" key="6">
    <source>
        <dbReference type="Proteomes" id="UP000694680"/>
    </source>
</evidence>
<reference evidence="5" key="2">
    <citation type="submission" date="2025-08" db="UniProtKB">
        <authorList>
            <consortium name="Ensembl"/>
        </authorList>
    </citation>
    <scope>IDENTIFICATION</scope>
</reference>
<organism evidence="5 6">
    <name type="scientific">Gouania willdenowi</name>
    <name type="common">Blunt-snouted clingfish</name>
    <name type="synonym">Lepadogaster willdenowi</name>
    <dbReference type="NCBI Taxonomy" id="441366"/>
    <lineage>
        <taxon>Eukaryota</taxon>
        <taxon>Metazoa</taxon>
        <taxon>Chordata</taxon>
        <taxon>Craniata</taxon>
        <taxon>Vertebrata</taxon>
        <taxon>Euteleostomi</taxon>
        <taxon>Actinopterygii</taxon>
        <taxon>Neopterygii</taxon>
        <taxon>Teleostei</taxon>
        <taxon>Neoteleostei</taxon>
        <taxon>Acanthomorphata</taxon>
        <taxon>Ovalentaria</taxon>
        <taxon>Blenniimorphae</taxon>
        <taxon>Blenniiformes</taxon>
        <taxon>Gobiesocoidei</taxon>
        <taxon>Gobiesocidae</taxon>
        <taxon>Gobiesocinae</taxon>
        <taxon>Gouania</taxon>
    </lineage>
</organism>
<dbReference type="Ensembl" id="ENSGWIT00000025529.1">
    <property type="protein sequence ID" value="ENSGWIP00000023306.1"/>
    <property type="gene ID" value="ENSGWIG00000012424.1"/>
</dbReference>
<dbReference type="Gene3D" id="3.30.70.2760">
    <property type="match status" value="1"/>
</dbReference>
<keyword evidence="3" id="KW-0812">Transmembrane</keyword>
<dbReference type="GO" id="GO:0008832">
    <property type="term" value="F:dGTPase activity"/>
    <property type="evidence" value="ECO:0007669"/>
    <property type="project" value="TreeGrafter"/>
</dbReference>
<dbReference type="GO" id="GO:0005634">
    <property type="term" value="C:nucleus"/>
    <property type="evidence" value="ECO:0007669"/>
    <property type="project" value="TreeGrafter"/>
</dbReference>
<feature type="transmembrane region" description="Helical" evidence="3">
    <location>
        <begin position="157"/>
        <end position="183"/>
    </location>
</feature>
<dbReference type="AlphaFoldDB" id="A0A8C5ENA5"/>
<evidence type="ECO:0000313" key="5">
    <source>
        <dbReference type="Ensembl" id="ENSGWIP00000023306.1"/>
    </source>
</evidence>
<dbReference type="PANTHER" id="PTHR11373:SF4">
    <property type="entry name" value="DEOXYNUCLEOSIDE TRIPHOSPHATE TRIPHOSPHOHYDROLASE SAMHD1"/>
    <property type="match status" value="1"/>
</dbReference>
<dbReference type="Proteomes" id="UP000694680">
    <property type="component" value="Chromosome 7"/>
</dbReference>
<keyword evidence="6" id="KW-1185">Reference proteome</keyword>
<dbReference type="GO" id="GO:0006203">
    <property type="term" value="P:dGTP catabolic process"/>
    <property type="evidence" value="ECO:0007669"/>
    <property type="project" value="TreeGrafter"/>
</dbReference>
<comment type="similarity">
    <text evidence="1">Belongs to the SAMHD1 family.</text>
</comment>
<dbReference type="PANTHER" id="PTHR11373">
    <property type="entry name" value="DEOXYNUCLEOSIDE TRIPHOSPHATE TRIPHOSPHOHYDROLASE"/>
    <property type="match status" value="1"/>
</dbReference>
<proteinExistence type="inferred from homology"/>
<dbReference type="GO" id="GO:0051607">
    <property type="term" value="P:defense response to virus"/>
    <property type="evidence" value="ECO:0007669"/>
    <property type="project" value="TreeGrafter"/>
</dbReference>
<keyword evidence="3" id="KW-1133">Transmembrane helix</keyword>
<keyword evidence="3" id="KW-0472">Membrane</keyword>
<evidence type="ECO:0000256" key="1">
    <source>
        <dbReference type="ARBA" id="ARBA00005776"/>
    </source>
</evidence>
<feature type="region of interest" description="Disordered" evidence="2">
    <location>
        <begin position="431"/>
        <end position="451"/>
    </location>
</feature>
<dbReference type="InterPro" id="IPR003607">
    <property type="entry name" value="HD/PDEase_dom"/>
</dbReference>
<reference evidence="5" key="1">
    <citation type="submission" date="2020-06" db="EMBL/GenBank/DDBJ databases">
        <authorList>
            <consortium name="Wellcome Sanger Institute Data Sharing"/>
        </authorList>
    </citation>
    <scope>NUCLEOTIDE SEQUENCE [LARGE SCALE GENOMIC DNA]</scope>
</reference>
<dbReference type="Pfam" id="PF01966">
    <property type="entry name" value="HD"/>
    <property type="match status" value="1"/>
</dbReference>
<dbReference type="InterPro" id="IPR006674">
    <property type="entry name" value="HD_domain"/>
</dbReference>
<feature type="compositionally biased region" description="Basic and acidic residues" evidence="2">
    <location>
        <begin position="439"/>
        <end position="449"/>
    </location>
</feature>
<dbReference type="SMART" id="SM00471">
    <property type="entry name" value="HDc"/>
    <property type="match status" value="1"/>
</dbReference>
<reference evidence="5" key="3">
    <citation type="submission" date="2025-09" db="UniProtKB">
        <authorList>
            <consortium name="Ensembl"/>
        </authorList>
    </citation>
    <scope>IDENTIFICATION</scope>
</reference>